<dbReference type="OrthoDB" id="2922289at2759"/>
<feature type="compositionally biased region" description="Low complexity" evidence="1">
    <location>
        <begin position="722"/>
        <end position="735"/>
    </location>
</feature>
<comment type="caution">
    <text evidence="2">The sequence shown here is derived from an EMBL/GenBank/DDBJ whole genome shotgun (WGS) entry which is preliminary data.</text>
</comment>
<keyword evidence="3" id="KW-1185">Reference proteome</keyword>
<accession>A0A2S4L8P7</accession>
<reference evidence="2 3" key="1">
    <citation type="submission" date="2018-01" db="EMBL/GenBank/DDBJ databases">
        <title>Harnessing the power of phylogenomics to disentangle the directionality and signatures of interkingdom host jumping in the parasitic fungal genus Tolypocladium.</title>
        <authorList>
            <person name="Quandt C.A."/>
            <person name="Patterson W."/>
            <person name="Spatafora J.W."/>
        </authorList>
    </citation>
    <scope>NUCLEOTIDE SEQUENCE [LARGE SCALE GENOMIC DNA]</scope>
    <source>
        <strain evidence="2 3">NRBC 100945</strain>
    </source>
</reference>
<dbReference type="Proteomes" id="UP000237481">
    <property type="component" value="Unassembled WGS sequence"/>
</dbReference>
<evidence type="ECO:0000313" key="3">
    <source>
        <dbReference type="Proteomes" id="UP000237481"/>
    </source>
</evidence>
<proteinExistence type="predicted"/>
<dbReference type="PANTHER" id="PTHR40788:SF2">
    <property type="entry name" value="CLR5 DOMAIN-CONTAINING PROTEIN"/>
    <property type="match status" value="1"/>
</dbReference>
<evidence type="ECO:0000256" key="1">
    <source>
        <dbReference type="SAM" id="MobiDB-lite"/>
    </source>
</evidence>
<dbReference type="PANTHER" id="PTHR40788">
    <property type="entry name" value="CLR5 DOMAIN-CONTAINING PROTEIN-RELATED"/>
    <property type="match status" value="1"/>
</dbReference>
<gene>
    <name evidence="2" type="ORF">TPAR_00995</name>
</gene>
<name>A0A2S4L8P7_9HYPO</name>
<evidence type="ECO:0000313" key="2">
    <source>
        <dbReference type="EMBL" id="POR38810.1"/>
    </source>
</evidence>
<organism evidence="2 3">
    <name type="scientific">Tolypocladium paradoxum</name>
    <dbReference type="NCBI Taxonomy" id="94208"/>
    <lineage>
        <taxon>Eukaryota</taxon>
        <taxon>Fungi</taxon>
        <taxon>Dikarya</taxon>
        <taxon>Ascomycota</taxon>
        <taxon>Pezizomycotina</taxon>
        <taxon>Sordariomycetes</taxon>
        <taxon>Hypocreomycetidae</taxon>
        <taxon>Hypocreales</taxon>
        <taxon>Ophiocordycipitaceae</taxon>
        <taxon>Tolypocladium</taxon>
    </lineage>
</organism>
<feature type="region of interest" description="Disordered" evidence="1">
    <location>
        <begin position="702"/>
        <end position="735"/>
    </location>
</feature>
<sequence length="852" mass="96791">MEPRRDHRFDPFASGAQRYNHDPDLDFSKLDFSDPSTMSQILGMSVPHKSPADVRRDAQRLSASVFASYEKLQAILARHEATIQKRWAKKKKQQRLDTMTSAWGPGMPTAHRPDFEAFRKESNQQRDKGTQYRDHFMWPHINQEDLLKPKTLLLLLNARGRHHASEFAGADFEAMHLGLVTKGVVPVFLNEHVMILHGAQDTQEYGKLMAWSEHPDAFEWMHTRKQFLPGEGLLILEAQQRTLEFLVKCCEHILHDIPPDTLTADAFPLQPEPHLKSEKETDGFESLAVMAAEAPYRLPARLDLDRIESLLRAKVLAAEDHVWALREDPGYFAEQLAETKEHRQEMLKDLNGDIHPALRPGKQGTFWARVVGNTVFEAYFELEVYAELHCLAKELQLVHAKYATSISPTKDLPDEFLGLLLKFRHYLNQAAKGPLGQLKQSVVASPPWRRFHVREPPVDADSTLIRIRSKSGVKMNKTEGHLIWLLGALWEDDQQLFLMSMPLVLDELERLLQAEPQAKELVTAYIAQVIGNLSIISQCMTQLDLYQPWARSFESNLVEREDGIKEEYAERTRPWAKMMAALKENALTRAAKLGDPSGNKFAYPSEKRRTKENTATLLQAERNLDVFWATIDRLMYNGCGSLEGTAVGRLLSQQRSLQRTREWVEEPAAANNKGGQQRSINVDIEPIYKPLSTLYFELPGKKREDSSQTLAPPKAKTKTRGTASQETPEATTAAPGTEACFGARAASIHVDARALKVFRTLFFDPTVTSSPGEVSWNDFLYAMTSTGIFAAEKLYGSVWQFQRVDGVDQSRIQFHEPHPHGKIPFVVARRHGRRLNRNYGWVGDMFILKGKP</sequence>
<dbReference type="STRING" id="94208.A0A2S4L8P7"/>
<protein>
    <submittedName>
        <fullName evidence="2">Uncharacterized protein</fullName>
    </submittedName>
</protein>
<dbReference type="AlphaFoldDB" id="A0A2S4L8P7"/>
<dbReference type="EMBL" id="PKSG01000099">
    <property type="protein sequence ID" value="POR38810.1"/>
    <property type="molecule type" value="Genomic_DNA"/>
</dbReference>